<dbReference type="InterPro" id="IPR052050">
    <property type="entry name" value="SecEffector_AnkRepeat"/>
</dbReference>
<dbReference type="Gene3D" id="1.25.40.20">
    <property type="entry name" value="Ankyrin repeat-containing domain"/>
    <property type="match status" value="2"/>
</dbReference>
<proteinExistence type="predicted"/>
<dbReference type="Proteomes" id="UP000198211">
    <property type="component" value="Unassembled WGS sequence"/>
</dbReference>
<reference evidence="2" key="1">
    <citation type="submission" date="2017-03" db="EMBL/GenBank/DDBJ databases">
        <title>Phytopthora megakarya and P. palmivora, two closely related causual agents of cacao black pod achieved similar genome size and gene model numbers by different mechanisms.</title>
        <authorList>
            <person name="Ali S."/>
            <person name="Shao J."/>
            <person name="Larry D.J."/>
            <person name="Kronmiller B."/>
            <person name="Shen D."/>
            <person name="Strem M.D."/>
            <person name="Melnick R.L."/>
            <person name="Guiltinan M.J."/>
            <person name="Tyler B.M."/>
            <person name="Meinhardt L.W."/>
            <person name="Bailey B.A."/>
        </authorList>
    </citation>
    <scope>NUCLEOTIDE SEQUENCE [LARGE SCALE GENOMIC DNA]</scope>
    <source>
        <strain evidence="2">zdho120</strain>
    </source>
</reference>
<evidence type="ECO:0000313" key="2">
    <source>
        <dbReference type="Proteomes" id="UP000198211"/>
    </source>
</evidence>
<dbReference type="PANTHER" id="PTHR46586">
    <property type="entry name" value="ANKYRIN REPEAT-CONTAINING PROTEIN"/>
    <property type="match status" value="1"/>
</dbReference>
<organism evidence="1 2">
    <name type="scientific">Phytophthora megakarya</name>
    <dbReference type="NCBI Taxonomy" id="4795"/>
    <lineage>
        <taxon>Eukaryota</taxon>
        <taxon>Sar</taxon>
        <taxon>Stramenopiles</taxon>
        <taxon>Oomycota</taxon>
        <taxon>Peronosporomycetes</taxon>
        <taxon>Peronosporales</taxon>
        <taxon>Peronosporaceae</taxon>
        <taxon>Phytophthora</taxon>
    </lineage>
</organism>
<dbReference type="PANTHER" id="PTHR46586:SF3">
    <property type="entry name" value="ANKYRIN REPEAT-CONTAINING PROTEIN"/>
    <property type="match status" value="1"/>
</dbReference>
<dbReference type="Pfam" id="PF13637">
    <property type="entry name" value="Ank_4"/>
    <property type="match status" value="1"/>
</dbReference>
<dbReference type="InterPro" id="IPR036770">
    <property type="entry name" value="Ankyrin_rpt-contain_sf"/>
</dbReference>
<dbReference type="STRING" id="4795.A0A225UYR8"/>
<evidence type="ECO:0008006" key="3">
    <source>
        <dbReference type="Google" id="ProtNLM"/>
    </source>
</evidence>
<protein>
    <recommendedName>
        <fullName evidence="3">Ankyrin repeat-containing domain</fullName>
    </recommendedName>
</protein>
<accession>A0A225UYR8</accession>
<dbReference type="SUPFAM" id="SSF48403">
    <property type="entry name" value="Ankyrin repeat"/>
    <property type="match status" value="1"/>
</dbReference>
<dbReference type="EMBL" id="NBNE01010166">
    <property type="protein sequence ID" value="OWY97696.1"/>
    <property type="molecule type" value="Genomic_DNA"/>
</dbReference>
<dbReference type="InterPro" id="IPR002110">
    <property type="entry name" value="Ankyrin_rpt"/>
</dbReference>
<name>A0A225UYR8_9STRA</name>
<gene>
    <name evidence="1" type="ORF">PHMEG_00031714</name>
</gene>
<sequence>MIIARKVVRRLQWITPQMLALSISFCSCILLAVKVVHRMLLMMHHQMIFTSGCKSITRTSILNKIYVTFSFDAKPAPLLAATLLFGAKEQFVDLPHVVREVSLYLDSSVELPLDEACKQGSIKLLSRIWKSSKIFVDSESDEESDAPFALGRFLRTDKHYKQFKFTQSLYEAIDSKNLEMVEWLVDKFQGCVVRKKVVSEACIIGSVDMLQLFYDNDNSLVDENARRSGVGVQVDWHPKNMVKAWLLTHGATWPNDPRGYFVGLHLARWGRLDVLKWLDKKKQLGVALGMLAQAAEGGHLDVVRWLIDRDTRNSRDGSRSRMTDLGGQASLAIHGAAVNGHLAVAKYLRAQAKPPSTFQYVLTRYESLLGGVRFNGSALISGNTMVEAARMGYLEIAKYWDNPEVDLFNYGETRPWQGLAETVAMDAADLNGHLEVVKAFALPTNSLQECDQKPKGDETKPKSIPRCTTNAMDYAAGNGHLLVVQWLHQNRSEGCNTSAMDYAARLSAVVARKSFRGCTTAAIDGAVETGYIEVVKWLRYNRTEGCTKKAMDNALRRGFLEIAKWLHEYHTEGCSPEVLLAGSTDKLNTVKWLRTIRPIVCTGAVDRAPKWVTCKF</sequence>
<keyword evidence="2" id="KW-1185">Reference proteome</keyword>
<dbReference type="AlphaFoldDB" id="A0A225UYR8"/>
<dbReference type="PROSITE" id="PS51257">
    <property type="entry name" value="PROKAR_LIPOPROTEIN"/>
    <property type="match status" value="1"/>
</dbReference>
<dbReference type="SUPFAM" id="SSF140860">
    <property type="entry name" value="Pseudo ankyrin repeat-like"/>
    <property type="match status" value="1"/>
</dbReference>
<comment type="caution">
    <text evidence="1">The sequence shown here is derived from an EMBL/GenBank/DDBJ whole genome shotgun (WGS) entry which is preliminary data.</text>
</comment>
<evidence type="ECO:0000313" key="1">
    <source>
        <dbReference type="EMBL" id="OWY97696.1"/>
    </source>
</evidence>